<organism evidence="5">
    <name type="scientific">Propionibacterium freudenreichii subsp. freudenreichii</name>
    <dbReference type="NCBI Taxonomy" id="66712"/>
    <lineage>
        <taxon>Bacteria</taxon>
        <taxon>Bacillati</taxon>
        <taxon>Actinomycetota</taxon>
        <taxon>Actinomycetes</taxon>
        <taxon>Propionibacteriales</taxon>
        <taxon>Propionibacteriaceae</taxon>
        <taxon>Propionibacterium</taxon>
    </lineage>
</organism>
<dbReference type="Pfam" id="PF09369">
    <property type="entry name" value="MZB"/>
    <property type="match status" value="1"/>
</dbReference>
<dbReference type="PANTHER" id="PTHR47957">
    <property type="entry name" value="ATP-DEPENDENT HELICASE HRQ1"/>
    <property type="match status" value="1"/>
</dbReference>
<dbReference type="CDD" id="cd17923">
    <property type="entry name" value="DEXHc_Hrq1-like"/>
    <property type="match status" value="1"/>
</dbReference>
<dbReference type="Pfam" id="PF00270">
    <property type="entry name" value="DEAD"/>
    <property type="match status" value="1"/>
</dbReference>
<dbReference type="Gene3D" id="3.40.50.300">
    <property type="entry name" value="P-loop containing nucleotide triphosphate hydrolases"/>
    <property type="match status" value="2"/>
</dbReference>
<dbReference type="AlphaFoldDB" id="A0A0B7NRV0"/>
<feature type="domain" description="Helicase ATP-binding" evidence="3">
    <location>
        <begin position="57"/>
        <end position="313"/>
    </location>
</feature>
<evidence type="ECO:0000259" key="3">
    <source>
        <dbReference type="PROSITE" id="PS51192"/>
    </source>
</evidence>
<dbReference type="NCBIfam" id="TIGR03817">
    <property type="entry name" value="DECH_helic"/>
    <property type="match status" value="1"/>
</dbReference>
<dbReference type="GO" id="GO:0036297">
    <property type="term" value="P:interstrand cross-link repair"/>
    <property type="evidence" value="ECO:0007669"/>
    <property type="project" value="TreeGrafter"/>
</dbReference>
<dbReference type="GO" id="GO:0003676">
    <property type="term" value="F:nucleic acid binding"/>
    <property type="evidence" value="ECO:0007669"/>
    <property type="project" value="InterPro"/>
</dbReference>
<keyword evidence="5" id="KW-0378">Hydrolase</keyword>
<dbReference type="InterPro" id="IPR001650">
    <property type="entry name" value="Helicase_C-like"/>
</dbReference>
<evidence type="ECO:0000313" key="5">
    <source>
        <dbReference type="EMBL" id="CEP26580.1"/>
    </source>
</evidence>
<dbReference type="GO" id="GO:0043138">
    <property type="term" value="F:3'-5' DNA helicase activity"/>
    <property type="evidence" value="ECO:0007669"/>
    <property type="project" value="TreeGrafter"/>
</dbReference>
<accession>A0A0B7NRV0</accession>
<dbReference type="InterPro" id="IPR027417">
    <property type="entry name" value="P-loop_NTPase"/>
</dbReference>
<dbReference type="InterPro" id="IPR011545">
    <property type="entry name" value="DEAD/DEAH_box_helicase_dom"/>
</dbReference>
<dbReference type="PANTHER" id="PTHR47957:SF3">
    <property type="entry name" value="ATP-DEPENDENT HELICASE HRQ1"/>
    <property type="match status" value="1"/>
</dbReference>
<dbReference type="EMBL" id="LM676414">
    <property type="protein sequence ID" value="CEP26580.1"/>
    <property type="molecule type" value="Genomic_DNA"/>
</dbReference>
<dbReference type="InterPro" id="IPR055227">
    <property type="entry name" value="HRQ1_WHD"/>
</dbReference>
<dbReference type="SMART" id="SM00490">
    <property type="entry name" value="HELICc"/>
    <property type="match status" value="1"/>
</dbReference>
<dbReference type="CDD" id="cd18797">
    <property type="entry name" value="SF2_C_Hrq"/>
    <property type="match status" value="1"/>
</dbReference>
<dbReference type="PROSITE" id="PS51192">
    <property type="entry name" value="HELICASE_ATP_BIND_1"/>
    <property type="match status" value="1"/>
</dbReference>
<keyword evidence="2" id="KW-0067">ATP-binding</keyword>
<gene>
    <name evidence="5" type="ORF">PFCIRM138_08320</name>
</gene>
<evidence type="ECO:0000259" key="4">
    <source>
        <dbReference type="PROSITE" id="PS51194"/>
    </source>
</evidence>
<keyword evidence="1" id="KW-0547">Nucleotide-binding</keyword>
<dbReference type="GO" id="GO:0005524">
    <property type="term" value="F:ATP binding"/>
    <property type="evidence" value="ECO:0007669"/>
    <property type="project" value="UniProtKB-KW"/>
</dbReference>
<dbReference type="SUPFAM" id="SSF52540">
    <property type="entry name" value="P-loop containing nucleoside triphosphate hydrolases"/>
    <property type="match status" value="2"/>
</dbReference>
<dbReference type="InterPro" id="IPR018973">
    <property type="entry name" value="MZB"/>
</dbReference>
<protein>
    <submittedName>
        <fullName evidence="5">Helicase</fullName>
    </submittedName>
</protein>
<sequence length="820" mass="87547">MAIPQWLAGDLCVLHVDHRDALPGTTAEWPEWLSADCVATIRAAGVPLPWRHQREAAELAHAGRHVALSTPTASGKTLAYLLPLMAATAPGAAAEGFEWADAAQGDRRGPSTNRGLAAALVADHGLSADRLDPGLSGGGLAGAGLSGEAMVGSRARATTVSRARSALGLKQGATALYLAPTKALAHDQMRAARTFGPKGWQVGCLDGDSDAAERRFAREQADMVLTNPDMVHHALLPGHARWARLLSGLRYVVIDEAHRYRGIFGAQVGGVIRRLRRLCHAYGSDPVFILASATASHAGESGAALIGEPEPIAEVNDDASPHPARDVVLWRPESSAYDDAAKILAGLVDQGRQTIAFVASRAQCELMAVRAKEKSRSGRAIASYRSGYLAMDRRQIEAGLQSGRLFGVSATNALELGVDVAGMDAVVICGFPGTLASLWQQAGRAGRADRDALVVVVQREDPLDAYLFAHPELIFSAPIERTVLFPDNPHVLGPQLAAAAQEAPLTPADARWFGPTMAGLCEQLCAAGLLRRRATGWYWPRPERAVDAIDLRGTGGKPLDIIEEDSGRVIGQVDMAAADHSVYPGAVYLHQGEQFLVDAYHPERREALVNRRRPGYFTQPRTIIEARILHEDAHKPLGRTTVCTGDIDLTTQVTGYLRRDEVTTQVWDENPLELPVQRMGTKAVWWTVPEDVAAEVGLSAIKLANAAHAMEHTAIGLLPGFAPCDRWDIGGVSMMVHPDTELCTIIVHDGQAGGSGFARAGYECAEAWLAATLQRLQTCSCLAGCPACIVSPKCGNGNQHLDKDAATRLLAALLEGPAQR</sequence>
<reference evidence="5" key="1">
    <citation type="submission" date="2014-08" db="EMBL/GenBank/DDBJ databases">
        <authorList>
            <person name="Falentin Helene"/>
        </authorList>
    </citation>
    <scope>NUCLEOTIDE SEQUENCE</scope>
</reference>
<dbReference type="PROSITE" id="PS51194">
    <property type="entry name" value="HELICASE_CTER"/>
    <property type="match status" value="1"/>
</dbReference>
<dbReference type="InterPro" id="IPR014001">
    <property type="entry name" value="Helicase_ATP-bd"/>
</dbReference>
<evidence type="ECO:0000256" key="1">
    <source>
        <dbReference type="ARBA" id="ARBA00022741"/>
    </source>
</evidence>
<dbReference type="Pfam" id="PF22982">
    <property type="entry name" value="WHD_HRQ1"/>
    <property type="match status" value="1"/>
</dbReference>
<dbReference type="GO" id="GO:0006289">
    <property type="term" value="P:nucleotide-excision repair"/>
    <property type="evidence" value="ECO:0007669"/>
    <property type="project" value="TreeGrafter"/>
</dbReference>
<evidence type="ECO:0000256" key="2">
    <source>
        <dbReference type="ARBA" id="ARBA00022840"/>
    </source>
</evidence>
<dbReference type="SMART" id="SM00487">
    <property type="entry name" value="DEXDc"/>
    <property type="match status" value="1"/>
</dbReference>
<dbReference type="Pfam" id="PF00271">
    <property type="entry name" value="Helicase_C"/>
    <property type="match status" value="1"/>
</dbReference>
<keyword evidence="5" id="KW-0347">Helicase</keyword>
<name>A0A0B7NRV0_PROFF</name>
<feature type="domain" description="Helicase C-terminal" evidence="4">
    <location>
        <begin position="339"/>
        <end position="511"/>
    </location>
</feature>
<proteinExistence type="predicted"/>
<dbReference type="InterPro" id="IPR022307">
    <property type="entry name" value="Helicase_put_actinobac"/>
</dbReference>